<dbReference type="PANTHER" id="PTHR43798">
    <property type="entry name" value="MONOACYLGLYCEROL LIPASE"/>
    <property type="match status" value="1"/>
</dbReference>
<dbReference type="Proteomes" id="UP000646523">
    <property type="component" value="Unassembled WGS sequence"/>
</dbReference>
<dbReference type="SUPFAM" id="SSF53474">
    <property type="entry name" value="alpha/beta-Hydrolases"/>
    <property type="match status" value="1"/>
</dbReference>
<dbReference type="GO" id="GO:0016787">
    <property type="term" value="F:hydrolase activity"/>
    <property type="evidence" value="ECO:0007669"/>
    <property type="project" value="UniProtKB-KW"/>
</dbReference>
<evidence type="ECO:0000313" key="2">
    <source>
        <dbReference type="EMBL" id="GGO76960.1"/>
    </source>
</evidence>
<dbReference type="GO" id="GO:0016020">
    <property type="term" value="C:membrane"/>
    <property type="evidence" value="ECO:0007669"/>
    <property type="project" value="TreeGrafter"/>
</dbReference>
<name>A0A917Z9X7_9ACTN</name>
<evidence type="ECO:0000313" key="3">
    <source>
        <dbReference type="Proteomes" id="UP000646523"/>
    </source>
</evidence>
<comment type="caution">
    <text evidence="2">The sequence shown here is derived from an EMBL/GenBank/DDBJ whole genome shotgun (WGS) entry which is preliminary data.</text>
</comment>
<organism evidence="2 3">
    <name type="scientific">Nonomuraea cavernae</name>
    <dbReference type="NCBI Taxonomy" id="2045107"/>
    <lineage>
        <taxon>Bacteria</taxon>
        <taxon>Bacillati</taxon>
        <taxon>Actinomycetota</taxon>
        <taxon>Actinomycetes</taxon>
        <taxon>Streptosporangiales</taxon>
        <taxon>Streptosporangiaceae</taxon>
        <taxon>Nonomuraea</taxon>
    </lineage>
</organism>
<feature type="domain" description="AB hydrolase-1" evidence="1">
    <location>
        <begin position="26"/>
        <end position="244"/>
    </location>
</feature>
<reference evidence="2" key="1">
    <citation type="journal article" date="2014" name="Int. J. Syst. Evol. Microbiol.">
        <title>Complete genome sequence of Corynebacterium casei LMG S-19264T (=DSM 44701T), isolated from a smear-ripened cheese.</title>
        <authorList>
            <consortium name="US DOE Joint Genome Institute (JGI-PGF)"/>
            <person name="Walter F."/>
            <person name="Albersmeier A."/>
            <person name="Kalinowski J."/>
            <person name="Ruckert C."/>
        </authorList>
    </citation>
    <scope>NUCLEOTIDE SEQUENCE</scope>
    <source>
        <strain evidence="2">CGMCC 4.7368</strain>
    </source>
</reference>
<gene>
    <name evidence="2" type="ORF">GCM10012289_55490</name>
</gene>
<dbReference type="Gene3D" id="3.40.50.1820">
    <property type="entry name" value="alpha/beta hydrolase"/>
    <property type="match status" value="1"/>
</dbReference>
<dbReference type="EMBL" id="BMNH01000021">
    <property type="protein sequence ID" value="GGO76960.1"/>
    <property type="molecule type" value="Genomic_DNA"/>
</dbReference>
<evidence type="ECO:0000259" key="1">
    <source>
        <dbReference type="Pfam" id="PF00561"/>
    </source>
</evidence>
<dbReference type="AlphaFoldDB" id="A0A917Z9X7"/>
<reference evidence="2" key="2">
    <citation type="submission" date="2020-09" db="EMBL/GenBank/DDBJ databases">
        <authorList>
            <person name="Sun Q."/>
            <person name="Zhou Y."/>
        </authorList>
    </citation>
    <scope>NUCLEOTIDE SEQUENCE</scope>
    <source>
        <strain evidence="2">CGMCC 4.7368</strain>
    </source>
</reference>
<dbReference type="InterPro" id="IPR000639">
    <property type="entry name" value="Epox_hydrolase-like"/>
</dbReference>
<dbReference type="Pfam" id="PF00561">
    <property type="entry name" value="Abhydrolase_1"/>
    <property type="match status" value="1"/>
</dbReference>
<accession>A0A917Z9X7</accession>
<keyword evidence="3" id="KW-1185">Reference proteome</keyword>
<dbReference type="InterPro" id="IPR050266">
    <property type="entry name" value="AB_hydrolase_sf"/>
</dbReference>
<dbReference type="PRINTS" id="PR00111">
    <property type="entry name" value="ABHYDROLASE"/>
</dbReference>
<dbReference type="RefSeq" id="WP_189127129.1">
    <property type="nucleotide sequence ID" value="NZ_BMNH01000021.1"/>
</dbReference>
<dbReference type="InterPro" id="IPR000073">
    <property type="entry name" value="AB_hydrolase_1"/>
</dbReference>
<dbReference type="PRINTS" id="PR00412">
    <property type="entry name" value="EPOXHYDRLASE"/>
</dbReference>
<dbReference type="PANTHER" id="PTHR43798:SF33">
    <property type="entry name" value="HYDROLASE, PUTATIVE (AFU_ORTHOLOGUE AFUA_2G14860)-RELATED"/>
    <property type="match status" value="1"/>
</dbReference>
<sequence>MFDDFTTATVDVGEAELFVRHGGSGPPVLLLHGHPRTHATWHQVAPVLYPHHVVVCPDLRGYGRSSKPPTTPDHEPYSKRAMARDLVALMRDLGHDRFAVVGHDRGAYVAQRLALDHPDAVTHLVVLDSVPIGEALARCDAAFAARWWHWFFLGQTAKPAERVICADPDAWYQADPEQMGDPEAYEDFRRAIHDPATVHAMCEDYRAGLGVDRAADDADRAAGRRVTCPTLFLWATKDDMNDLYGDPLAIWRSWAVDVRGHALDSGHHMAEEAPGELAREIMDFVGGREVSP</sequence>
<dbReference type="InterPro" id="IPR029058">
    <property type="entry name" value="AB_hydrolase_fold"/>
</dbReference>
<protein>
    <submittedName>
        <fullName evidence="2">Hydrolase</fullName>
    </submittedName>
</protein>
<proteinExistence type="predicted"/>
<keyword evidence="2" id="KW-0378">Hydrolase</keyword>